<keyword evidence="3" id="KW-1185">Reference proteome</keyword>
<dbReference type="STRING" id="57664.SAMN05661003_10483"/>
<reference evidence="3" key="1">
    <citation type="submission" date="2016-10" db="EMBL/GenBank/DDBJ databases">
        <authorList>
            <person name="Varghese N."/>
            <person name="Submissions S."/>
        </authorList>
    </citation>
    <scope>NUCLEOTIDE SEQUENCE [LARGE SCALE GENOMIC DNA]</scope>
    <source>
        <strain evidence="3">DSM 8987</strain>
    </source>
</reference>
<organism evidence="2 3">
    <name type="scientific">Desulfuromonas thiophila</name>
    <dbReference type="NCBI Taxonomy" id="57664"/>
    <lineage>
        <taxon>Bacteria</taxon>
        <taxon>Pseudomonadati</taxon>
        <taxon>Thermodesulfobacteriota</taxon>
        <taxon>Desulfuromonadia</taxon>
        <taxon>Desulfuromonadales</taxon>
        <taxon>Desulfuromonadaceae</taxon>
        <taxon>Desulfuromonas</taxon>
    </lineage>
</organism>
<dbReference type="NCBIfam" id="NF008528">
    <property type="entry name" value="PRK11463.1-2"/>
    <property type="match status" value="1"/>
</dbReference>
<dbReference type="PANTHER" id="PTHR35335">
    <property type="entry name" value="UPF0716 PROTEIN FXSA"/>
    <property type="match status" value="1"/>
</dbReference>
<feature type="transmembrane region" description="Helical" evidence="1">
    <location>
        <begin position="76"/>
        <end position="103"/>
    </location>
</feature>
<proteinExistence type="predicted"/>
<protein>
    <submittedName>
        <fullName evidence="2">UPF0716 protein FxsA</fullName>
    </submittedName>
</protein>
<keyword evidence="1" id="KW-0472">Membrane</keyword>
<dbReference type="AlphaFoldDB" id="A0A1G7AJU2"/>
<keyword evidence="1" id="KW-0812">Transmembrane</keyword>
<dbReference type="InterPro" id="IPR007313">
    <property type="entry name" value="FxsA"/>
</dbReference>
<dbReference type="RefSeq" id="WP_092077135.1">
    <property type="nucleotide sequence ID" value="NZ_CALFZY010000038.1"/>
</dbReference>
<dbReference type="GO" id="GO:0016020">
    <property type="term" value="C:membrane"/>
    <property type="evidence" value="ECO:0007669"/>
    <property type="project" value="InterPro"/>
</dbReference>
<feature type="transmembrane region" description="Helical" evidence="1">
    <location>
        <begin position="28"/>
        <end position="47"/>
    </location>
</feature>
<evidence type="ECO:0000256" key="1">
    <source>
        <dbReference type="SAM" id="Phobius"/>
    </source>
</evidence>
<dbReference type="EMBL" id="FNAQ01000004">
    <property type="protein sequence ID" value="SDE15052.1"/>
    <property type="molecule type" value="Genomic_DNA"/>
</dbReference>
<evidence type="ECO:0000313" key="2">
    <source>
        <dbReference type="EMBL" id="SDE15052.1"/>
    </source>
</evidence>
<dbReference type="PANTHER" id="PTHR35335:SF1">
    <property type="entry name" value="UPF0716 PROTEIN FXSA"/>
    <property type="match status" value="1"/>
</dbReference>
<name>A0A1G7AJU2_9BACT</name>
<dbReference type="Proteomes" id="UP000243205">
    <property type="component" value="Unassembled WGS sequence"/>
</dbReference>
<gene>
    <name evidence="2" type="ORF">SAMN05661003_10483</name>
</gene>
<dbReference type="OrthoDB" id="9792788at2"/>
<dbReference type="Pfam" id="PF04186">
    <property type="entry name" value="FxsA"/>
    <property type="match status" value="1"/>
</dbReference>
<feature type="transmembrane region" description="Helical" evidence="1">
    <location>
        <begin position="6"/>
        <end position="21"/>
    </location>
</feature>
<keyword evidence="1" id="KW-1133">Transmembrane helix</keyword>
<evidence type="ECO:0000313" key="3">
    <source>
        <dbReference type="Proteomes" id="UP000243205"/>
    </source>
</evidence>
<accession>A0A1G7AJU2</accession>
<sequence>MFIKLLFAFISVPLLELYVLLQIGRWLGALPTIALVIVTAICGSVLMRSEGLLTLQRIQLSLQQGQMPTEELLDGLLILLGGLCLLTPGFCTDLFGLSLLLPWSRPLLKSALRRLLERHLRGCQIEIRLP</sequence>